<proteinExistence type="predicted"/>
<name>A0A484HD63_9ZZZZ</name>
<dbReference type="EMBL" id="LR026963">
    <property type="protein sequence ID" value="VBB69772.1"/>
    <property type="molecule type" value="Genomic_DNA"/>
</dbReference>
<sequence length="41" mass="4431">MSYFSMVLLVFVLTLLGSAASIRSSVAISIRYDGARMTSSE</sequence>
<accession>A0A484HD63</accession>
<protein>
    <submittedName>
        <fullName evidence="1">Uncharacterized protein</fullName>
    </submittedName>
</protein>
<dbReference type="AlphaFoldDB" id="A0A484HD63"/>
<reference evidence="1" key="1">
    <citation type="submission" date="2018-10" db="EMBL/GenBank/DDBJ databases">
        <authorList>
            <person name="Gruber-Vodicka H."/>
            <person name="Jaeckle O."/>
        </authorList>
    </citation>
    <scope>NUCLEOTIDE SEQUENCE</scope>
</reference>
<organism evidence="1">
    <name type="scientific">invertebrate metagenome</name>
    <dbReference type="NCBI Taxonomy" id="1711999"/>
    <lineage>
        <taxon>unclassified sequences</taxon>
        <taxon>metagenomes</taxon>
        <taxon>organismal metagenomes</taxon>
    </lineage>
</organism>
<evidence type="ECO:0000313" key="1">
    <source>
        <dbReference type="EMBL" id="VBB69772.1"/>
    </source>
</evidence>
<gene>
    <name evidence="1" type="ORF">RIEGSTA812A_PEG_1245</name>
</gene>